<dbReference type="SUPFAM" id="SSF52317">
    <property type="entry name" value="Class I glutamine amidotransferase-like"/>
    <property type="match status" value="1"/>
</dbReference>
<dbReference type="RefSeq" id="WP_106126109.1">
    <property type="nucleotide sequence ID" value="NZ_PVZG01000004.1"/>
</dbReference>
<evidence type="ECO:0000256" key="1">
    <source>
        <dbReference type="ARBA" id="ARBA00023016"/>
    </source>
</evidence>
<dbReference type="InterPro" id="IPR029062">
    <property type="entry name" value="Class_I_gatase-like"/>
</dbReference>
<keyword evidence="2" id="KW-0456">Lyase</keyword>
<proteinExistence type="inferred from homology"/>
<evidence type="ECO:0000256" key="2">
    <source>
        <dbReference type="ARBA" id="ARBA00023239"/>
    </source>
</evidence>
<evidence type="ECO:0000256" key="3">
    <source>
        <dbReference type="ARBA" id="ARBA00038493"/>
    </source>
</evidence>
<dbReference type="GO" id="GO:0019243">
    <property type="term" value="P:methylglyoxal catabolic process to D-lactate via S-lactoyl-glutathione"/>
    <property type="evidence" value="ECO:0007669"/>
    <property type="project" value="TreeGrafter"/>
</dbReference>
<dbReference type="GO" id="GO:0006508">
    <property type="term" value="P:proteolysis"/>
    <property type="evidence" value="ECO:0007669"/>
    <property type="project" value="UniProtKB-KW"/>
</dbReference>
<dbReference type="PANTHER" id="PTHR48094">
    <property type="entry name" value="PROTEIN/NUCLEIC ACID DEGLYCASE DJ-1-RELATED"/>
    <property type="match status" value="1"/>
</dbReference>
<reference evidence="5 6" key="1">
    <citation type="submission" date="2018-03" db="EMBL/GenBank/DDBJ databases">
        <title>Genomic Encyclopedia of Archaeal and Bacterial Type Strains, Phase II (KMG-II): from individual species to whole genera.</title>
        <authorList>
            <person name="Goeker M."/>
        </authorList>
    </citation>
    <scope>NUCLEOTIDE SEQUENCE [LARGE SCALE GENOMIC DNA]</scope>
    <source>
        <strain evidence="5 6">DSM 45348</strain>
    </source>
</reference>
<protein>
    <submittedName>
        <fullName evidence="5">Putative intracellular protease/amidase</fullName>
    </submittedName>
</protein>
<keyword evidence="1" id="KW-0346">Stress response</keyword>
<dbReference type="Gene3D" id="3.40.50.880">
    <property type="match status" value="1"/>
</dbReference>
<dbReference type="GO" id="GO:0008233">
    <property type="term" value="F:peptidase activity"/>
    <property type="evidence" value="ECO:0007669"/>
    <property type="project" value="UniProtKB-KW"/>
</dbReference>
<dbReference type="Pfam" id="PF01965">
    <property type="entry name" value="DJ-1_PfpI"/>
    <property type="match status" value="1"/>
</dbReference>
<evidence type="ECO:0000313" key="5">
    <source>
        <dbReference type="EMBL" id="PRY30457.1"/>
    </source>
</evidence>
<comment type="similarity">
    <text evidence="3">Belongs to the peptidase C56 family. HSP31-like subfamily.</text>
</comment>
<dbReference type="AlphaFoldDB" id="A0A2T0SAK6"/>
<accession>A0A2T0SAK6</accession>
<dbReference type="InterPro" id="IPR050325">
    <property type="entry name" value="Prot/Nucl_acid_deglycase"/>
</dbReference>
<evidence type="ECO:0000313" key="6">
    <source>
        <dbReference type="Proteomes" id="UP000239209"/>
    </source>
</evidence>
<dbReference type="PANTHER" id="PTHR48094:SF11">
    <property type="entry name" value="GLUTATHIONE-INDEPENDENT GLYOXALASE HSP31-RELATED"/>
    <property type="match status" value="1"/>
</dbReference>
<dbReference type="GO" id="GO:0005737">
    <property type="term" value="C:cytoplasm"/>
    <property type="evidence" value="ECO:0007669"/>
    <property type="project" value="TreeGrafter"/>
</dbReference>
<keyword evidence="6" id="KW-1185">Reference proteome</keyword>
<dbReference type="Proteomes" id="UP000239209">
    <property type="component" value="Unassembled WGS sequence"/>
</dbReference>
<gene>
    <name evidence="5" type="ORF">CLV70_1049</name>
</gene>
<keyword evidence="5" id="KW-0378">Hydrolase</keyword>
<dbReference type="InterPro" id="IPR002818">
    <property type="entry name" value="DJ-1/PfpI"/>
</dbReference>
<dbReference type="OrthoDB" id="9792284at2"/>
<feature type="domain" description="DJ-1/PfpI" evidence="4">
    <location>
        <begin position="29"/>
        <end position="227"/>
    </location>
</feature>
<name>A0A2T0SAK6_9ACTN</name>
<dbReference type="CDD" id="cd03141">
    <property type="entry name" value="GATase1_Hsp31_like"/>
    <property type="match status" value="1"/>
</dbReference>
<sequence length="256" mass="25862">MSRILIVLSAADAWTQADGTSQPTGYWAEEFVVPHEAFVRAGHAVDVATPGGRPPTPDELSFSPDIAGTGTEHYARYLADLSGTLDAPLDLADVAADRYAAVVIPGGHGPMEDLAGDPAMGSVLNAAAAGGAVVAAVCHGPAALLSAVGPDGAWPFHGRRLTCLTNAEETAFGTAAKAPWLLETRLRECGGIMDAADNWAVHVVRDGNLITGQNPGSSAALAAAVLDALAAAAVLDARGAAVLDARGAAVLDARGE</sequence>
<dbReference type="EMBL" id="PVZG01000004">
    <property type="protein sequence ID" value="PRY30457.1"/>
    <property type="molecule type" value="Genomic_DNA"/>
</dbReference>
<comment type="caution">
    <text evidence="5">The sequence shown here is derived from an EMBL/GenBank/DDBJ whole genome shotgun (WGS) entry which is preliminary data.</text>
</comment>
<organism evidence="5 6">
    <name type="scientific">Pseudosporangium ferrugineum</name>
    <dbReference type="NCBI Taxonomy" id="439699"/>
    <lineage>
        <taxon>Bacteria</taxon>
        <taxon>Bacillati</taxon>
        <taxon>Actinomycetota</taxon>
        <taxon>Actinomycetes</taxon>
        <taxon>Micromonosporales</taxon>
        <taxon>Micromonosporaceae</taxon>
        <taxon>Pseudosporangium</taxon>
    </lineage>
</organism>
<dbReference type="GO" id="GO:0019172">
    <property type="term" value="F:glyoxalase III activity"/>
    <property type="evidence" value="ECO:0007669"/>
    <property type="project" value="TreeGrafter"/>
</dbReference>
<keyword evidence="5" id="KW-0645">Protease</keyword>
<evidence type="ECO:0000259" key="4">
    <source>
        <dbReference type="Pfam" id="PF01965"/>
    </source>
</evidence>